<evidence type="ECO:0000313" key="2">
    <source>
        <dbReference type="Proteomes" id="UP000265618"/>
    </source>
</evidence>
<keyword evidence="2" id="KW-1185">Reference proteome</keyword>
<dbReference type="AlphaFoldDB" id="A0A9K3DAP2"/>
<comment type="caution">
    <text evidence="1">The sequence shown here is derived from an EMBL/GenBank/DDBJ whole genome shotgun (WGS) entry which is preliminary data.</text>
</comment>
<accession>A0A9K3DAP2</accession>
<proteinExistence type="predicted"/>
<organism evidence="1 2">
    <name type="scientific">Kipferlia bialata</name>
    <dbReference type="NCBI Taxonomy" id="797122"/>
    <lineage>
        <taxon>Eukaryota</taxon>
        <taxon>Metamonada</taxon>
        <taxon>Carpediemonas-like organisms</taxon>
        <taxon>Kipferlia</taxon>
    </lineage>
</organism>
<sequence>VLYCADGSSLSATWTEGEKHGPALYTQQQGGDTEVHFEAERLVGDLPTGG</sequence>
<protein>
    <submittedName>
        <fullName evidence="1">Uncharacterized protein</fullName>
    </submittedName>
</protein>
<dbReference type="Proteomes" id="UP000265618">
    <property type="component" value="Unassembled WGS sequence"/>
</dbReference>
<dbReference type="EMBL" id="BDIP01006579">
    <property type="protein sequence ID" value="GIQ90730.1"/>
    <property type="molecule type" value="Genomic_DNA"/>
</dbReference>
<feature type="non-terminal residue" evidence="1">
    <location>
        <position position="50"/>
    </location>
</feature>
<evidence type="ECO:0000313" key="1">
    <source>
        <dbReference type="EMBL" id="GIQ90730.1"/>
    </source>
</evidence>
<gene>
    <name evidence="1" type="ORF">KIPB_013630</name>
</gene>
<name>A0A9K3DAP2_9EUKA</name>
<feature type="non-terminal residue" evidence="1">
    <location>
        <position position="1"/>
    </location>
</feature>
<reference evidence="1 2" key="1">
    <citation type="journal article" date="2018" name="PLoS ONE">
        <title>The draft genome of Kipferlia bialata reveals reductive genome evolution in fornicate parasites.</title>
        <authorList>
            <person name="Tanifuji G."/>
            <person name="Takabayashi S."/>
            <person name="Kume K."/>
            <person name="Takagi M."/>
            <person name="Nakayama T."/>
            <person name="Kamikawa R."/>
            <person name="Inagaki Y."/>
            <person name="Hashimoto T."/>
        </authorList>
    </citation>
    <scope>NUCLEOTIDE SEQUENCE [LARGE SCALE GENOMIC DNA]</scope>
    <source>
        <strain evidence="1">NY0173</strain>
    </source>
</reference>